<evidence type="ECO:0000313" key="4">
    <source>
        <dbReference type="EMBL" id="RGM88781.1"/>
    </source>
</evidence>
<dbReference type="RefSeq" id="WP_117702446.1">
    <property type="nucleotide sequence ID" value="NZ_JAQCSP010000045.1"/>
</dbReference>
<organism evidence="4 5">
    <name type="scientific">Phocaeicola plebeius</name>
    <dbReference type="NCBI Taxonomy" id="310297"/>
    <lineage>
        <taxon>Bacteria</taxon>
        <taxon>Pseudomonadati</taxon>
        <taxon>Bacteroidota</taxon>
        <taxon>Bacteroidia</taxon>
        <taxon>Bacteroidales</taxon>
        <taxon>Bacteroidaceae</taxon>
        <taxon>Phocaeicola</taxon>
    </lineage>
</organism>
<evidence type="ECO:0000259" key="3">
    <source>
        <dbReference type="Pfam" id="PF03358"/>
    </source>
</evidence>
<proteinExistence type="predicted"/>
<dbReference type="SUPFAM" id="SSF52218">
    <property type="entry name" value="Flavoproteins"/>
    <property type="match status" value="1"/>
</dbReference>
<name>A0A3E4Z6D1_9BACT</name>
<dbReference type="PANTHER" id="PTHR43278">
    <property type="entry name" value="NAD(P)H-DEPENDENT FMN-CONTAINING OXIDOREDUCTASE YWQN-RELATED"/>
    <property type="match status" value="1"/>
</dbReference>
<dbReference type="InterPro" id="IPR029039">
    <property type="entry name" value="Flavoprotein-like_sf"/>
</dbReference>
<keyword evidence="2" id="KW-0288">FMN</keyword>
<dbReference type="Pfam" id="PF03358">
    <property type="entry name" value="FMN_red"/>
    <property type="match status" value="1"/>
</dbReference>
<keyword evidence="1" id="KW-0285">Flavoprotein</keyword>
<evidence type="ECO:0000313" key="5">
    <source>
        <dbReference type="Proteomes" id="UP000260814"/>
    </source>
</evidence>
<dbReference type="InterPro" id="IPR005025">
    <property type="entry name" value="FMN_Rdtase-like_dom"/>
</dbReference>
<dbReference type="AlphaFoldDB" id="A0A3E4Z6D1"/>
<dbReference type="Proteomes" id="UP000260814">
    <property type="component" value="Unassembled WGS sequence"/>
</dbReference>
<sequence>MKKVIVISTSLRAGSNSDMLADKFMEGALQAGHEVEKISLIGKDIRFCHGCLACQKLGKCVIQDDVDAIMQKVLHADVIVWATPIYYFEMSGQMKVLIDRMNALYTLDYQFRDVYMLTVAAEEEPEVPQRAEAGLTGWIDCFPKSRLAGTLFCGGVADPRAISGHSKLNEAYEMGLHC</sequence>
<evidence type="ECO:0000256" key="2">
    <source>
        <dbReference type="ARBA" id="ARBA00022643"/>
    </source>
</evidence>
<protein>
    <submittedName>
        <fullName evidence="4">Flavodoxin family protein</fullName>
    </submittedName>
</protein>
<feature type="domain" description="NADPH-dependent FMN reductase-like" evidence="3">
    <location>
        <begin position="3"/>
        <end position="121"/>
    </location>
</feature>
<comment type="caution">
    <text evidence="4">The sequence shown here is derived from an EMBL/GenBank/DDBJ whole genome shotgun (WGS) entry which is preliminary data.</text>
</comment>
<dbReference type="GO" id="GO:0016491">
    <property type="term" value="F:oxidoreductase activity"/>
    <property type="evidence" value="ECO:0007669"/>
    <property type="project" value="InterPro"/>
</dbReference>
<dbReference type="InterPro" id="IPR051796">
    <property type="entry name" value="ISF_SsuE-like"/>
</dbReference>
<accession>A0A3E4Z6D1</accession>
<dbReference type="PANTHER" id="PTHR43278:SF2">
    <property type="entry name" value="IRON-SULFUR FLAVOPROTEIN"/>
    <property type="match status" value="1"/>
</dbReference>
<dbReference type="Gene3D" id="3.40.50.360">
    <property type="match status" value="1"/>
</dbReference>
<evidence type="ECO:0000256" key="1">
    <source>
        <dbReference type="ARBA" id="ARBA00022630"/>
    </source>
</evidence>
<reference evidence="4 5" key="1">
    <citation type="submission" date="2018-08" db="EMBL/GenBank/DDBJ databases">
        <title>A genome reference for cultivated species of the human gut microbiota.</title>
        <authorList>
            <person name="Zou Y."/>
            <person name="Xue W."/>
            <person name="Luo G."/>
        </authorList>
    </citation>
    <scope>NUCLEOTIDE SEQUENCE [LARGE SCALE GENOMIC DNA]</scope>
    <source>
        <strain evidence="4 5">OM06-2</strain>
    </source>
</reference>
<gene>
    <name evidence="4" type="ORF">DXB87_12350</name>
</gene>
<dbReference type="EMBL" id="QSTW01000017">
    <property type="protein sequence ID" value="RGM88781.1"/>
    <property type="molecule type" value="Genomic_DNA"/>
</dbReference>